<dbReference type="Proteomes" id="UP001054945">
    <property type="component" value="Unassembled WGS sequence"/>
</dbReference>
<organism evidence="1 2">
    <name type="scientific">Caerostris extrusa</name>
    <name type="common">Bark spider</name>
    <name type="synonym">Caerostris bankana</name>
    <dbReference type="NCBI Taxonomy" id="172846"/>
    <lineage>
        <taxon>Eukaryota</taxon>
        <taxon>Metazoa</taxon>
        <taxon>Ecdysozoa</taxon>
        <taxon>Arthropoda</taxon>
        <taxon>Chelicerata</taxon>
        <taxon>Arachnida</taxon>
        <taxon>Araneae</taxon>
        <taxon>Araneomorphae</taxon>
        <taxon>Entelegynae</taxon>
        <taxon>Araneoidea</taxon>
        <taxon>Araneidae</taxon>
        <taxon>Caerostris</taxon>
    </lineage>
</organism>
<dbReference type="EMBL" id="BPLR01017630">
    <property type="protein sequence ID" value="GIY93138.1"/>
    <property type="molecule type" value="Genomic_DNA"/>
</dbReference>
<accession>A0AAV4XH92</accession>
<gene>
    <name evidence="1" type="ORF">CEXT_407091</name>
</gene>
<dbReference type="AlphaFoldDB" id="A0AAV4XH92"/>
<name>A0AAV4XH92_CAEEX</name>
<evidence type="ECO:0000313" key="2">
    <source>
        <dbReference type="Proteomes" id="UP001054945"/>
    </source>
</evidence>
<reference evidence="1 2" key="1">
    <citation type="submission" date="2021-06" db="EMBL/GenBank/DDBJ databases">
        <title>Caerostris extrusa draft genome.</title>
        <authorList>
            <person name="Kono N."/>
            <person name="Arakawa K."/>
        </authorList>
    </citation>
    <scope>NUCLEOTIDE SEQUENCE [LARGE SCALE GENOMIC DNA]</scope>
</reference>
<proteinExistence type="predicted"/>
<evidence type="ECO:0000313" key="1">
    <source>
        <dbReference type="EMBL" id="GIY93138.1"/>
    </source>
</evidence>
<keyword evidence="2" id="KW-1185">Reference proteome</keyword>
<sequence length="86" mass="10416">MKIREHKRLSINRQRLVFFFSSIAHFDAQNSRQMARKESDEVVEQKKKNYQTWKTPFHPPPPLHFPFLTQNSRLSLRNHQGEGFFF</sequence>
<protein>
    <submittedName>
        <fullName evidence="1">Uncharacterized protein</fullName>
    </submittedName>
</protein>
<comment type="caution">
    <text evidence="1">The sequence shown here is derived from an EMBL/GenBank/DDBJ whole genome shotgun (WGS) entry which is preliminary data.</text>
</comment>